<gene>
    <name evidence="2" type="ordered locus">VF_A0633</name>
</gene>
<keyword evidence="1" id="KW-0812">Transmembrane</keyword>
<evidence type="ECO:0000313" key="2">
    <source>
        <dbReference type="EMBL" id="AAW87703.1"/>
    </source>
</evidence>
<organism evidence="2 3">
    <name type="scientific">Aliivibrio fischeri (strain ATCC 700601 / ES114)</name>
    <name type="common">Vibrio fischeri</name>
    <dbReference type="NCBI Taxonomy" id="312309"/>
    <lineage>
        <taxon>Bacteria</taxon>
        <taxon>Pseudomonadati</taxon>
        <taxon>Pseudomonadota</taxon>
        <taxon>Gammaproteobacteria</taxon>
        <taxon>Vibrionales</taxon>
        <taxon>Vibrionaceae</taxon>
        <taxon>Aliivibrio</taxon>
    </lineage>
</organism>
<dbReference type="EnsemblBacteria" id="AAW87703">
    <property type="protein sequence ID" value="AAW87703"/>
    <property type="gene ID" value="VF_A0633"/>
</dbReference>
<evidence type="ECO:0000313" key="3">
    <source>
        <dbReference type="Proteomes" id="UP000000537"/>
    </source>
</evidence>
<dbReference type="Proteomes" id="UP000000537">
    <property type="component" value="Chromosome II"/>
</dbReference>
<name>Q5DZU3_ALIF1</name>
<sequence length="126" mass="13398">MTSCSMDLNSFKYDIDENLKLLNLPTTETVVGAGALSWVMIDRIDKAITLASNPKLPLSVVARAGAAGAGVYAAFWAGAVIGSSARSFYRNTSCSLSQVIDFGRDNGITGSWLETILSQNPELLHA</sequence>
<keyword evidence="1" id="KW-1133">Transmembrane helix</keyword>
<accession>Q5DZU3</accession>
<dbReference type="HOGENOM" id="CLU_1980682_0_0_6"/>
<feature type="transmembrane region" description="Helical" evidence="1">
    <location>
        <begin position="61"/>
        <end position="81"/>
    </location>
</feature>
<dbReference type="GeneID" id="54165956"/>
<dbReference type="OrthoDB" id="5876981at2"/>
<dbReference type="PATRIC" id="fig|312309.11.peg.3238"/>
<dbReference type="AlphaFoldDB" id="Q5DZU3"/>
<dbReference type="EMBL" id="CP000021">
    <property type="protein sequence ID" value="AAW87703.1"/>
    <property type="molecule type" value="Genomic_DNA"/>
</dbReference>
<feature type="transmembrane region" description="Helical" evidence="1">
    <location>
        <begin position="21"/>
        <end position="41"/>
    </location>
</feature>
<keyword evidence="1" id="KW-0472">Membrane</keyword>
<dbReference type="eggNOG" id="ENOG5031PGI">
    <property type="taxonomic scope" value="Bacteria"/>
</dbReference>
<dbReference type="KEGG" id="vfi:VF_A0633"/>
<proteinExistence type="predicted"/>
<reference evidence="2 3" key="2">
    <citation type="journal article" date="2008" name="BMC Genomics">
        <title>Comparative genomics-based investigation of resequencing targets in Vibrio fischeri: focus on point miscalls and artefactual expansions.</title>
        <authorList>
            <person name="Mandel M.J."/>
            <person name="Stabb E.V."/>
            <person name="Ruby E.G."/>
        </authorList>
    </citation>
    <scope>NUCLEOTIDE SEQUENCE [LARGE SCALE GENOMIC DNA]</scope>
    <source>
        <strain evidence="3">ATCC 700601 / ES114</strain>
    </source>
</reference>
<dbReference type="RefSeq" id="WP_011263471.1">
    <property type="nucleotide sequence ID" value="NC_006841.2"/>
</dbReference>
<reference evidence="2 3" key="1">
    <citation type="journal article" date="2005" name="Proc. Natl. Acad. Sci. U.S.A.">
        <title>Complete genome sequence of Vibrio fischeri: a symbiotic bacterium with pathogenic congeners.</title>
        <authorList>
            <person name="Ruby E.G."/>
            <person name="Urbanowski M."/>
            <person name="Campbell J."/>
            <person name="Dunn A."/>
            <person name="Faini M."/>
            <person name="Gunsalus R."/>
            <person name="Lostroh P."/>
            <person name="Lupp C."/>
            <person name="McCann J."/>
            <person name="Millikan D."/>
            <person name="Schaefer A."/>
            <person name="Stabb E."/>
            <person name="Stevens A."/>
            <person name="Visick K."/>
            <person name="Whistler C."/>
            <person name="Greenberg E.P."/>
        </authorList>
    </citation>
    <scope>NUCLEOTIDE SEQUENCE [LARGE SCALE GENOMIC DNA]</scope>
    <source>
        <strain evidence="3">ATCC 700601 / ES114</strain>
    </source>
</reference>
<evidence type="ECO:0000256" key="1">
    <source>
        <dbReference type="SAM" id="Phobius"/>
    </source>
</evidence>
<keyword evidence="3" id="KW-1185">Reference proteome</keyword>
<dbReference type="STRING" id="312309.VF_A0633"/>
<protein>
    <submittedName>
        <fullName evidence="2">Uncharacterized protein</fullName>
    </submittedName>
</protein>